<dbReference type="Proteomes" id="UP000789759">
    <property type="component" value="Unassembled WGS sequence"/>
</dbReference>
<dbReference type="OrthoDB" id="2449280at2759"/>
<evidence type="ECO:0000256" key="1">
    <source>
        <dbReference type="ARBA" id="ARBA00023172"/>
    </source>
</evidence>
<dbReference type="SUPFAM" id="SSF56349">
    <property type="entry name" value="DNA breaking-rejoining enzymes"/>
    <property type="match status" value="1"/>
</dbReference>
<feature type="non-terminal residue" evidence="2">
    <location>
        <position position="1"/>
    </location>
</feature>
<proteinExistence type="predicted"/>
<dbReference type="GO" id="GO:0015074">
    <property type="term" value="P:DNA integration"/>
    <property type="evidence" value="ECO:0007669"/>
    <property type="project" value="InterPro"/>
</dbReference>
<gene>
    <name evidence="2" type="ORF">CPELLU_LOCUS13485</name>
</gene>
<keyword evidence="3" id="KW-1185">Reference proteome</keyword>
<dbReference type="InterPro" id="IPR011010">
    <property type="entry name" value="DNA_brk_join_enz"/>
</dbReference>
<dbReference type="EMBL" id="CAJVQA010014423">
    <property type="protein sequence ID" value="CAG8730912.1"/>
    <property type="molecule type" value="Genomic_DNA"/>
</dbReference>
<comment type="caution">
    <text evidence="2">The sequence shown here is derived from an EMBL/GenBank/DDBJ whole genome shotgun (WGS) entry which is preliminary data.</text>
</comment>
<dbReference type="GO" id="GO:0006310">
    <property type="term" value="P:DNA recombination"/>
    <property type="evidence" value="ECO:0007669"/>
    <property type="project" value="UniProtKB-KW"/>
</dbReference>
<dbReference type="AlphaFoldDB" id="A0A9N9NGB3"/>
<reference evidence="2" key="1">
    <citation type="submission" date="2021-06" db="EMBL/GenBank/DDBJ databases">
        <authorList>
            <person name="Kallberg Y."/>
            <person name="Tangrot J."/>
            <person name="Rosling A."/>
        </authorList>
    </citation>
    <scope>NUCLEOTIDE SEQUENCE</scope>
    <source>
        <strain evidence="2">FL966</strain>
    </source>
</reference>
<accession>A0A9N9NGB3</accession>
<dbReference type="GO" id="GO:0003677">
    <property type="term" value="F:DNA binding"/>
    <property type="evidence" value="ECO:0007669"/>
    <property type="project" value="InterPro"/>
</dbReference>
<dbReference type="InterPro" id="IPR013762">
    <property type="entry name" value="Integrase-like_cat_sf"/>
</dbReference>
<name>A0A9N9NGB3_9GLOM</name>
<protein>
    <submittedName>
        <fullName evidence="2">21925_t:CDS:1</fullName>
    </submittedName>
</protein>
<evidence type="ECO:0000313" key="2">
    <source>
        <dbReference type="EMBL" id="CAG8730912.1"/>
    </source>
</evidence>
<keyword evidence="1" id="KW-0233">DNA recombination</keyword>
<dbReference type="Gene3D" id="1.10.443.10">
    <property type="entry name" value="Intergrase catalytic core"/>
    <property type="match status" value="1"/>
</dbReference>
<evidence type="ECO:0000313" key="3">
    <source>
        <dbReference type="Proteomes" id="UP000789759"/>
    </source>
</evidence>
<organism evidence="2 3">
    <name type="scientific">Cetraspora pellucida</name>
    <dbReference type="NCBI Taxonomy" id="1433469"/>
    <lineage>
        <taxon>Eukaryota</taxon>
        <taxon>Fungi</taxon>
        <taxon>Fungi incertae sedis</taxon>
        <taxon>Mucoromycota</taxon>
        <taxon>Glomeromycotina</taxon>
        <taxon>Glomeromycetes</taxon>
        <taxon>Diversisporales</taxon>
        <taxon>Gigasporaceae</taxon>
        <taxon>Cetraspora</taxon>
    </lineage>
</organism>
<sequence length="305" mass="34501">GESKGSESLTVDECLHILNHNCTSPDTSWGLFNRVFFFNALFFALRGGEHYFLEKDHFQKRKDGGYDILIYKSKTNQCGIDNPGQADRISVPNLDHINSIYDKYFIKRPVNADPHFYLQAINSKPEASGIDITGHKITNQSGRKTTIQLLKSFGASDYECMTISRHKSQAGFQQYERPKNNVQITTLDSNNLLLTKKATITAPTQVPNSITAPTFISAKKILQVKFTGNSGDYLSKFVFWSTKPSNPLEEMIMIANKYLPKCSDNDSLKCKYVLAIDEIELITHFTQVAASLRKHKPTLMRNCEE</sequence>